<keyword evidence="4 8" id="KW-0812">Transmembrane</keyword>
<name>I3ECW0_BACMM</name>
<feature type="transmembrane region" description="Helical" evidence="8">
    <location>
        <begin position="34"/>
        <end position="50"/>
    </location>
</feature>
<evidence type="ECO:0000256" key="2">
    <source>
        <dbReference type="ARBA" id="ARBA00007776"/>
    </source>
</evidence>
<dbReference type="eggNOG" id="COG2891">
    <property type="taxonomic scope" value="Bacteria"/>
</dbReference>
<sequence length="171" mass="19676">MNRFLLPVMLAAFFVIESVFVQLLPAEIFNSDRILVPRFLIIAIFFLTIYGSKKYGIIYGFVFGLLYDVFYTEILGFYLFFFPLTAYLVSKMMKVLQTNIVIVTIVSVIGVALLELGAYEMNLLIHRTDMSFSHFASLRLLPTIVLNLAFSIIAAYPLKRLYEKFAEHLTE</sequence>
<reference evidence="9 10" key="1">
    <citation type="journal article" date="2015" name="BMC Genomics">
        <title>Transcriptome analysis of thermophilic methylotrophic Bacillus methanolicus MGA3 using RNA-sequencing provides detailed insights into its previously uncharted transcriptional landscape.</title>
        <authorList>
            <person name="Irla M."/>
            <person name="Neshat A."/>
            <person name="Brautaset T."/>
            <person name="Ruckert C."/>
            <person name="Kalinowski J."/>
            <person name="Wendisch V.F."/>
        </authorList>
    </citation>
    <scope>NUCLEOTIDE SEQUENCE [LARGE SCALE GENOMIC DNA]</scope>
    <source>
        <strain evidence="10">MGA3 / ATCC 53907</strain>
    </source>
</reference>
<dbReference type="OrthoDB" id="1653857at2"/>
<evidence type="ECO:0000256" key="7">
    <source>
        <dbReference type="ARBA" id="ARBA00023136"/>
    </source>
</evidence>
<dbReference type="Proteomes" id="UP000027602">
    <property type="component" value="Chromosome"/>
</dbReference>
<evidence type="ECO:0000256" key="1">
    <source>
        <dbReference type="ARBA" id="ARBA00004651"/>
    </source>
</evidence>
<protein>
    <submittedName>
        <fullName evidence="9">Rod shape-determining protein MreD</fullName>
    </submittedName>
</protein>
<proteinExistence type="inferred from homology"/>
<feature type="transmembrane region" description="Helical" evidence="8">
    <location>
        <begin position="140"/>
        <end position="158"/>
    </location>
</feature>
<evidence type="ECO:0000256" key="8">
    <source>
        <dbReference type="SAM" id="Phobius"/>
    </source>
</evidence>
<feature type="transmembrane region" description="Helical" evidence="8">
    <location>
        <begin position="100"/>
        <end position="119"/>
    </location>
</feature>
<dbReference type="AlphaFoldDB" id="I3ECW0"/>
<dbReference type="STRING" id="796606.BMMGA3_12535"/>
<keyword evidence="7 8" id="KW-0472">Membrane</keyword>
<dbReference type="KEGG" id="bmet:BMMGA3_12535"/>
<dbReference type="GO" id="GO:0008360">
    <property type="term" value="P:regulation of cell shape"/>
    <property type="evidence" value="ECO:0007669"/>
    <property type="project" value="UniProtKB-KW"/>
</dbReference>
<dbReference type="NCBIfam" id="TIGR03426">
    <property type="entry name" value="shape_MreD"/>
    <property type="match status" value="1"/>
</dbReference>
<evidence type="ECO:0000313" key="9">
    <source>
        <dbReference type="EMBL" id="AIE60900.1"/>
    </source>
</evidence>
<evidence type="ECO:0000256" key="5">
    <source>
        <dbReference type="ARBA" id="ARBA00022960"/>
    </source>
</evidence>
<dbReference type="EMBL" id="CP007739">
    <property type="protein sequence ID" value="AIE60900.1"/>
    <property type="molecule type" value="Genomic_DNA"/>
</dbReference>
<keyword evidence="10" id="KW-1185">Reference proteome</keyword>
<keyword evidence="6 8" id="KW-1133">Transmembrane helix</keyword>
<evidence type="ECO:0000313" key="10">
    <source>
        <dbReference type="Proteomes" id="UP000027602"/>
    </source>
</evidence>
<keyword evidence="5" id="KW-0133">Cell shape</keyword>
<dbReference type="RefSeq" id="WP_003347651.1">
    <property type="nucleotide sequence ID" value="NZ_ADWW01000001.1"/>
</dbReference>
<dbReference type="InterPro" id="IPR007227">
    <property type="entry name" value="Cell_shape_determining_MreD"/>
</dbReference>
<evidence type="ECO:0000256" key="4">
    <source>
        <dbReference type="ARBA" id="ARBA00022692"/>
    </source>
</evidence>
<keyword evidence="3" id="KW-1003">Cell membrane</keyword>
<gene>
    <name evidence="9" type="ORF">BMMGA3_12535</name>
</gene>
<evidence type="ECO:0000256" key="3">
    <source>
        <dbReference type="ARBA" id="ARBA00022475"/>
    </source>
</evidence>
<dbReference type="Pfam" id="PF04093">
    <property type="entry name" value="MreD"/>
    <property type="match status" value="1"/>
</dbReference>
<accession>I3ECW0</accession>
<comment type="subcellular location">
    <subcellularLocation>
        <location evidence="1">Cell membrane</location>
        <topology evidence="1">Multi-pass membrane protein</topology>
    </subcellularLocation>
</comment>
<dbReference type="GO" id="GO:0005886">
    <property type="term" value="C:plasma membrane"/>
    <property type="evidence" value="ECO:0007669"/>
    <property type="project" value="UniProtKB-SubCell"/>
</dbReference>
<evidence type="ECO:0000256" key="6">
    <source>
        <dbReference type="ARBA" id="ARBA00022989"/>
    </source>
</evidence>
<feature type="transmembrane region" description="Helical" evidence="8">
    <location>
        <begin position="57"/>
        <end position="80"/>
    </location>
</feature>
<dbReference type="HOGENOM" id="CLU_121959_1_1_9"/>
<comment type="similarity">
    <text evidence="2">Belongs to the MreD family.</text>
</comment>
<organism evidence="9 10">
    <name type="scientific">Bacillus methanolicus (strain MGA3 / ATCC 53907)</name>
    <dbReference type="NCBI Taxonomy" id="796606"/>
    <lineage>
        <taxon>Bacteria</taxon>
        <taxon>Bacillati</taxon>
        <taxon>Bacillota</taxon>
        <taxon>Bacilli</taxon>
        <taxon>Bacillales</taxon>
        <taxon>Bacillaceae</taxon>
        <taxon>Bacillus</taxon>
    </lineage>
</organism>